<name>A0A927CWB3_9BACI</name>
<reference evidence="4" key="1">
    <citation type="submission" date="2020-09" db="EMBL/GenBank/DDBJ databases">
        <title>Bacillus faecalis sp. nov., a moderately halophilic bacterium isolated from cow faeces.</title>
        <authorList>
            <person name="Jiang L."/>
            <person name="Lee J."/>
        </authorList>
    </citation>
    <scope>NUCLEOTIDE SEQUENCE</scope>
    <source>
        <strain evidence="4">AGMB 02131</strain>
    </source>
</reference>
<evidence type="ECO:0000259" key="3">
    <source>
        <dbReference type="Pfam" id="PF08338"/>
    </source>
</evidence>
<dbReference type="InterPro" id="IPR013549">
    <property type="entry name" value="DUF1731"/>
</dbReference>
<comment type="caution">
    <text evidence="4">The sequence shown here is derived from an EMBL/GenBank/DDBJ whole genome shotgun (WGS) entry which is preliminary data.</text>
</comment>
<dbReference type="Pfam" id="PF08338">
    <property type="entry name" value="DUF1731"/>
    <property type="match status" value="1"/>
</dbReference>
<dbReference type="RefSeq" id="WP_190998273.1">
    <property type="nucleotide sequence ID" value="NZ_JACXSI010000023.1"/>
</dbReference>
<dbReference type="InterPro" id="IPR001509">
    <property type="entry name" value="Epimerase_deHydtase"/>
</dbReference>
<dbReference type="Gene3D" id="3.40.50.720">
    <property type="entry name" value="NAD(P)-binding Rossmann-like Domain"/>
    <property type="match status" value="1"/>
</dbReference>
<feature type="domain" description="NAD-dependent epimerase/dehydratase" evidence="2">
    <location>
        <begin position="3"/>
        <end position="217"/>
    </location>
</feature>
<evidence type="ECO:0000313" key="4">
    <source>
        <dbReference type="EMBL" id="MBD3108736.1"/>
    </source>
</evidence>
<dbReference type="PANTHER" id="PTHR11092:SF0">
    <property type="entry name" value="EPIMERASE FAMILY PROTEIN SDR39U1"/>
    <property type="match status" value="1"/>
</dbReference>
<protein>
    <submittedName>
        <fullName evidence="4">TIGR01777 family protein</fullName>
    </submittedName>
</protein>
<feature type="domain" description="DUF1731" evidence="3">
    <location>
        <begin position="253"/>
        <end position="299"/>
    </location>
</feature>
<dbReference type="PANTHER" id="PTHR11092">
    <property type="entry name" value="SUGAR NUCLEOTIDE EPIMERASE RELATED"/>
    <property type="match status" value="1"/>
</dbReference>
<dbReference type="Pfam" id="PF01370">
    <property type="entry name" value="Epimerase"/>
    <property type="match status" value="1"/>
</dbReference>
<proteinExistence type="inferred from homology"/>
<evidence type="ECO:0000259" key="2">
    <source>
        <dbReference type="Pfam" id="PF01370"/>
    </source>
</evidence>
<dbReference type="CDD" id="cd05242">
    <property type="entry name" value="SDR_a8"/>
    <property type="match status" value="1"/>
</dbReference>
<dbReference type="NCBIfam" id="TIGR01777">
    <property type="entry name" value="yfcH"/>
    <property type="match status" value="1"/>
</dbReference>
<evidence type="ECO:0000256" key="1">
    <source>
        <dbReference type="ARBA" id="ARBA00009353"/>
    </source>
</evidence>
<comment type="similarity">
    <text evidence="1">Belongs to the NAD(P)-dependent epimerase/dehydratase family. SDR39U1 subfamily.</text>
</comment>
<dbReference type="EMBL" id="JACXSI010000023">
    <property type="protein sequence ID" value="MBD3108736.1"/>
    <property type="molecule type" value="Genomic_DNA"/>
</dbReference>
<dbReference type="InterPro" id="IPR010099">
    <property type="entry name" value="SDR39U1"/>
</dbReference>
<gene>
    <name evidence="4" type="ORF">IEO70_10190</name>
</gene>
<dbReference type="SUPFAM" id="SSF51735">
    <property type="entry name" value="NAD(P)-binding Rossmann-fold domains"/>
    <property type="match status" value="1"/>
</dbReference>
<keyword evidence="5" id="KW-1185">Reference proteome</keyword>
<organism evidence="4 5">
    <name type="scientific">Peribacillus faecalis</name>
    <dbReference type="NCBI Taxonomy" id="2772559"/>
    <lineage>
        <taxon>Bacteria</taxon>
        <taxon>Bacillati</taxon>
        <taxon>Bacillota</taxon>
        <taxon>Bacilli</taxon>
        <taxon>Bacillales</taxon>
        <taxon>Bacillaceae</taxon>
        <taxon>Peribacillus</taxon>
    </lineage>
</organism>
<dbReference type="AlphaFoldDB" id="A0A927CWB3"/>
<sequence length="301" mass="33633">MKIVIAGGTGFVGNALTAELLRQKHEVYILTRHAHSSPKNQNIHYVQWLNEGDQPENQLQNIDVFINLAGESLSSGRWTTVRKKSLLESRLTSTKELIRIISSSDKKPKLVLSASAIGYYGTSLAETFTERSIKYPSDFLSAVTDQWEKTAKQLENEGTRTLYMRFGVILGKDGGALPRMVMPYQLFAGGTIGSGKQILSWIHLHDVVRAILFCIDNESINGAVNFTAPQPMNMKDFGKVIGRTLKKPHWLPVPSFALKILLGEMSILVLEGQRVLPEKLCEHGFEFTYPKLDAALQDIFN</sequence>
<dbReference type="Proteomes" id="UP000602076">
    <property type="component" value="Unassembled WGS sequence"/>
</dbReference>
<accession>A0A927CWB3</accession>
<dbReference type="InterPro" id="IPR036291">
    <property type="entry name" value="NAD(P)-bd_dom_sf"/>
</dbReference>
<evidence type="ECO:0000313" key="5">
    <source>
        <dbReference type="Proteomes" id="UP000602076"/>
    </source>
</evidence>